<feature type="binding site" evidence="1">
    <location>
        <position position="41"/>
    </location>
    <ligand>
        <name>ATP</name>
        <dbReference type="ChEBI" id="CHEBI:30616"/>
    </ligand>
</feature>
<dbReference type="PROSITE" id="PS50011">
    <property type="entry name" value="PROTEIN_KINASE_DOM"/>
    <property type="match status" value="1"/>
</dbReference>
<dbReference type="PROSITE" id="PS00107">
    <property type="entry name" value="PROTEIN_KINASE_ATP"/>
    <property type="match status" value="1"/>
</dbReference>
<proteinExistence type="predicted"/>
<keyword evidence="4" id="KW-0808">Transferase</keyword>
<sequence length="574" mass="59245">MEDVKAPEVPGFTVGRQLGRGGSATVWLGTDQETGREVALKCFPPAAGRARCAQRLSPDAVRRELRILSVLDHPHLVRAHDVVGLSGSLEGGAALVMDYASGGSLAGLLSSRGRLSVGETVTVLTPIAQVLAYLHGNGFTHSDISPGNVLFTGQGKPMLSDLGIARMLGEPAGGDASGTPGFVDPAPLDAVRGLQPERDVYSTAALGWFCLTGRVPGRTADRPPLSLLVPEVPRELAAALEAGLSEERRGRPAAAALATAVYRSASPEPLDLAASVHPTVIPELLTRRQVPAPSRRRAAAEKLRVAGRRIATLPWAGIPWVPALFVKASVPAPGIPFPRSGNGRPAAHGKHAGKRTPTLPRKFWSGRPRAVRYVIPPAVAAAAACVWWFSGVGGFPPQPAGAEPRPAAAAVEGTGSVHGDAPVPAPAHTADAEGDAGLAGLRQQAQARDPVAAVRGLAALRDRAFSSGDLELLKEVNAEGSGAANADGQTADQLLASGRVLAGFSSTLTDVEAEEGATHTHAVVRVVSASSAYKEMDSQGAVVGVGPASERRRLKLVLTAVDGTWRISDILAGG</sequence>
<feature type="region of interest" description="Disordered" evidence="2">
    <location>
        <begin position="339"/>
        <end position="361"/>
    </location>
</feature>
<dbReference type="Pfam" id="PF00069">
    <property type="entry name" value="Pkinase"/>
    <property type="match status" value="1"/>
</dbReference>
<evidence type="ECO:0000259" key="3">
    <source>
        <dbReference type="PROSITE" id="PS50011"/>
    </source>
</evidence>
<dbReference type="AlphaFoldDB" id="A0A3B0FXP3"/>
<organism evidence="4 5">
    <name type="scientific">Pseudarthrobacter phenanthrenivorans</name>
    <name type="common">Arthrobacter phenanthrenivorans</name>
    <dbReference type="NCBI Taxonomy" id="361575"/>
    <lineage>
        <taxon>Bacteria</taxon>
        <taxon>Bacillati</taxon>
        <taxon>Actinomycetota</taxon>
        <taxon>Actinomycetes</taxon>
        <taxon>Micrococcales</taxon>
        <taxon>Micrococcaceae</taxon>
        <taxon>Pseudarthrobacter</taxon>
    </lineage>
</organism>
<dbReference type="InterPro" id="IPR011009">
    <property type="entry name" value="Kinase-like_dom_sf"/>
</dbReference>
<keyword evidence="4" id="KW-0418">Kinase</keyword>
<dbReference type="GO" id="GO:0005524">
    <property type="term" value="F:ATP binding"/>
    <property type="evidence" value="ECO:0007669"/>
    <property type="project" value="UniProtKB-UniRule"/>
</dbReference>
<dbReference type="InterPro" id="IPR000719">
    <property type="entry name" value="Prot_kinase_dom"/>
</dbReference>
<name>A0A3B0FXP3_PSEPS</name>
<evidence type="ECO:0000256" key="1">
    <source>
        <dbReference type="PROSITE-ProRule" id="PRU10141"/>
    </source>
</evidence>
<reference evidence="4 5" key="1">
    <citation type="submission" date="2018-10" db="EMBL/GenBank/DDBJ databases">
        <title>Genome-guide identification and characterization of bacteria that degrade polycyclic aromatic hydrocarbons and resist hexavalent chromium simultaneously.</title>
        <authorList>
            <person name="Feng H."/>
        </authorList>
    </citation>
    <scope>NUCLEOTIDE SEQUENCE [LARGE SCALE GENOMIC DNA]</scope>
    <source>
        <strain evidence="4 5">J015</strain>
    </source>
</reference>
<dbReference type="PROSITE" id="PS00109">
    <property type="entry name" value="PROTEIN_KINASE_TYR"/>
    <property type="match status" value="1"/>
</dbReference>
<evidence type="ECO:0000313" key="5">
    <source>
        <dbReference type="Proteomes" id="UP000273159"/>
    </source>
</evidence>
<dbReference type="InterPro" id="IPR008266">
    <property type="entry name" value="Tyr_kinase_AS"/>
</dbReference>
<dbReference type="PANTHER" id="PTHR24348:SF68">
    <property type="entry name" value="SERINE_THREONINE-PROTEIN KINASE ATG1C"/>
    <property type="match status" value="1"/>
</dbReference>
<dbReference type="InterPro" id="IPR045269">
    <property type="entry name" value="Atg1-like"/>
</dbReference>
<dbReference type="Gene3D" id="1.10.510.10">
    <property type="entry name" value="Transferase(Phosphotransferase) domain 1"/>
    <property type="match status" value="1"/>
</dbReference>
<dbReference type="RefSeq" id="WP_120691303.1">
    <property type="nucleotide sequence ID" value="NZ_RBNH01000001.1"/>
</dbReference>
<gene>
    <name evidence="4" type="ORF">D7Z96_01590</name>
</gene>
<dbReference type="PANTHER" id="PTHR24348">
    <property type="entry name" value="SERINE/THREONINE-PROTEIN KINASE UNC-51-RELATED"/>
    <property type="match status" value="1"/>
</dbReference>
<protein>
    <submittedName>
        <fullName evidence="4">Serine/threonine protein kinase</fullName>
    </submittedName>
</protein>
<dbReference type="Gene3D" id="3.30.200.20">
    <property type="entry name" value="Phosphorylase Kinase, domain 1"/>
    <property type="match status" value="1"/>
</dbReference>
<evidence type="ECO:0000313" key="4">
    <source>
        <dbReference type="EMBL" id="RKO27643.1"/>
    </source>
</evidence>
<dbReference type="InterPro" id="IPR017441">
    <property type="entry name" value="Protein_kinase_ATP_BS"/>
</dbReference>
<dbReference type="Proteomes" id="UP000273159">
    <property type="component" value="Unassembled WGS sequence"/>
</dbReference>
<accession>A0A3B0FXP3</accession>
<comment type="caution">
    <text evidence="4">The sequence shown here is derived from an EMBL/GenBank/DDBJ whole genome shotgun (WGS) entry which is preliminary data.</text>
</comment>
<keyword evidence="4" id="KW-0723">Serine/threonine-protein kinase</keyword>
<dbReference type="SUPFAM" id="SSF56112">
    <property type="entry name" value="Protein kinase-like (PK-like)"/>
    <property type="match status" value="1"/>
</dbReference>
<dbReference type="EMBL" id="RBNH01000001">
    <property type="protein sequence ID" value="RKO27643.1"/>
    <property type="molecule type" value="Genomic_DNA"/>
</dbReference>
<feature type="domain" description="Protein kinase" evidence="3">
    <location>
        <begin position="12"/>
        <end position="280"/>
    </location>
</feature>
<keyword evidence="1" id="KW-0067">ATP-binding</keyword>
<dbReference type="CDD" id="cd14014">
    <property type="entry name" value="STKc_PknB_like"/>
    <property type="match status" value="1"/>
</dbReference>
<keyword evidence="1" id="KW-0547">Nucleotide-binding</keyword>
<dbReference type="GO" id="GO:0005737">
    <property type="term" value="C:cytoplasm"/>
    <property type="evidence" value="ECO:0007669"/>
    <property type="project" value="TreeGrafter"/>
</dbReference>
<reference evidence="5" key="2">
    <citation type="submission" date="2018-10" db="EMBL/GenBank/DDBJ databases">
        <authorList>
            <person name="Wang Y."/>
            <person name="Wang J."/>
            <person name="Yang X."/>
            <person name="Wang Z."/>
            <person name="Huang Y."/>
        </authorList>
    </citation>
    <scope>NUCLEOTIDE SEQUENCE [LARGE SCALE GENOMIC DNA]</scope>
    <source>
        <strain evidence="5">J015</strain>
    </source>
</reference>
<dbReference type="GO" id="GO:0004674">
    <property type="term" value="F:protein serine/threonine kinase activity"/>
    <property type="evidence" value="ECO:0007669"/>
    <property type="project" value="UniProtKB-KW"/>
</dbReference>
<evidence type="ECO:0000256" key="2">
    <source>
        <dbReference type="SAM" id="MobiDB-lite"/>
    </source>
</evidence>